<dbReference type="InterPro" id="IPR036388">
    <property type="entry name" value="WH-like_DNA-bd_sf"/>
</dbReference>
<reference evidence="6" key="2">
    <citation type="submission" date="2020-09" db="EMBL/GenBank/DDBJ databases">
        <authorList>
            <person name="Sun Q."/>
            <person name="Kim S."/>
        </authorList>
    </citation>
    <scope>NUCLEOTIDE SEQUENCE</scope>
    <source>
        <strain evidence="6">KCTC 32337</strain>
    </source>
</reference>
<dbReference type="PROSITE" id="PS50931">
    <property type="entry name" value="HTH_LYSR"/>
    <property type="match status" value="1"/>
</dbReference>
<dbReference type="GO" id="GO:0003700">
    <property type="term" value="F:DNA-binding transcription factor activity"/>
    <property type="evidence" value="ECO:0007669"/>
    <property type="project" value="InterPro"/>
</dbReference>
<comment type="similarity">
    <text evidence="1">Belongs to the LysR transcriptional regulatory family.</text>
</comment>
<dbReference type="InterPro" id="IPR037402">
    <property type="entry name" value="YidZ_PBP2"/>
</dbReference>
<proteinExistence type="inferred from homology"/>
<dbReference type="Gene3D" id="3.40.190.10">
    <property type="entry name" value="Periplasmic binding protein-like II"/>
    <property type="match status" value="2"/>
</dbReference>
<evidence type="ECO:0000256" key="2">
    <source>
        <dbReference type="ARBA" id="ARBA00023015"/>
    </source>
</evidence>
<comment type="caution">
    <text evidence="6">The sequence shown here is derived from an EMBL/GenBank/DDBJ whole genome shotgun (WGS) entry which is preliminary data.</text>
</comment>
<name>A0A8H9M2V0_9ALTE</name>
<dbReference type="AlphaFoldDB" id="A0A8H9M2V0"/>
<evidence type="ECO:0000256" key="1">
    <source>
        <dbReference type="ARBA" id="ARBA00009437"/>
    </source>
</evidence>
<gene>
    <name evidence="6" type="ORF">GCM10011274_41560</name>
</gene>
<dbReference type="InterPro" id="IPR036390">
    <property type="entry name" value="WH_DNA-bd_sf"/>
</dbReference>
<keyword evidence="2" id="KW-0805">Transcription regulation</keyword>
<dbReference type="CDD" id="cd08417">
    <property type="entry name" value="PBP2_Nitroaromatics_like"/>
    <property type="match status" value="1"/>
</dbReference>
<evidence type="ECO:0000313" key="7">
    <source>
        <dbReference type="Proteomes" id="UP000622604"/>
    </source>
</evidence>
<organism evidence="6 7">
    <name type="scientific">Paraglaciecola chathamensis</name>
    <dbReference type="NCBI Taxonomy" id="368405"/>
    <lineage>
        <taxon>Bacteria</taxon>
        <taxon>Pseudomonadati</taxon>
        <taxon>Pseudomonadota</taxon>
        <taxon>Gammaproteobacteria</taxon>
        <taxon>Alteromonadales</taxon>
        <taxon>Alteromonadaceae</taxon>
        <taxon>Paraglaciecola</taxon>
    </lineage>
</organism>
<dbReference type="PANTHER" id="PTHR30118">
    <property type="entry name" value="HTH-TYPE TRANSCRIPTIONAL REGULATOR LEUO-RELATED"/>
    <property type="match status" value="1"/>
</dbReference>
<reference evidence="6" key="1">
    <citation type="journal article" date="2014" name="Int. J. Syst. Evol. Microbiol.">
        <title>Complete genome sequence of Corynebacterium casei LMG S-19264T (=DSM 44701T), isolated from a smear-ripened cheese.</title>
        <authorList>
            <consortium name="US DOE Joint Genome Institute (JGI-PGF)"/>
            <person name="Walter F."/>
            <person name="Albersmeier A."/>
            <person name="Kalinowski J."/>
            <person name="Ruckert C."/>
        </authorList>
    </citation>
    <scope>NUCLEOTIDE SEQUENCE</scope>
    <source>
        <strain evidence="6">KCTC 32337</strain>
    </source>
</reference>
<keyword evidence="4" id="KW-0804">Transcription</keyword>
<dbReference type="Gene3D" id="1.10.10.10">
    <property type="entry name" value="Winged helix-like DNA-binding domain superfamily/Winged helix DNA-binding domain"/>
    <property type="match status" value="1"/>
</dbReference>
<keyword evidence="3" id="KW-0238">DNA-binding</keyword>
<evidence type="ECO:0000256" key="4">
    <source>
        <dbReference type="ARBA" id="ARBA00023163"/>
    </source>
</evidence>
<dbReference type="InterPro" id="IPR050389">
    <property type="entry name" value="LysR-type_TF"/>
</dbReference>
<feature type="domain" description="HTH lysR-type" evidence="5">
    <location>
        <begin position="1"/>
        <end position="27"/>
    </location>
</feature>
<dbReference type="SUPFAM" id="SSF53850">
    <property type="entry name" value="Periplasmic binding protein-like II"/>
    <property type="match status" value="1"/>
</dbReference>
<dbReference type="Proteomes" id="UP000622604">
    <property type="component" value="Unassembled WGS sequence"/>
</dbReference>
<dbReference type="Pfam" id="PF03466">
    <property type="entry name" value="LysR_substrate"/>
    <property type="match status" value="1"/>
</dbReference>
<dbReference type="PANTHER" id="PTHR30118:SF15">
    <property type="entry name" value="TRANSCRIPTIONAL REGULATORY PROTEIN"/>
    <property type="match status" value="1"/>
</dbReference>
<dbReference type="EMBL" id="BMZC01000015">
    <property type="protein sequence ID" value="GGZ79164.1"/>
    <property type="molecule type" value="Genomic_DNA"/>
</dbReference>
<dbReference type="SUPFAM" id="SSF46785">
    <property type="entry name" value="Winged helix' DNA-binding domain"/>
    <property type="match status" value="1"/>
</dbReference>
<sequence>MSNALNRLRHLFEDDLFVRQGNSMQPTPKAQQVSRQVNTALAAIRECIGETEVFDPSVGRTFNIAGVESLDIFVLPKLIASFGELIDRIHINTFKGFDEENINRLKSGDIDLLIEHSVYRDDEIHLLPLTNVKLVCIASKHHPLAGQKLTLEQFKSLHHVVLQAADKHGLHMEQQLLEWGKGNNIVARTPHTYSMPIICAESNVVCVVPEILANMFKNQYDLVVLDIPVTLPSFQVSVLWHQSQDNDSGNRWLREKVIAAYKAL</sequence>
<dbReference type="InterPro" id="IPR000847">
    <property type="entry name" value="LysR_HTH_N"/>
</dbReference>
<evidence type="ECO:0000259" key="5">
    <source>
        <dbReference type="PROSITE" id="PS50931"/>
    </source>
</evidence>
<protein>
    <submittedName>
        <fullName evidence="6">Transcriptional regulator</fullName>
    </submittedName>
</protein>
<evidence type="ECO:0000313" key="6">
    <source>
        <dbReference type="EMBL" id="GGZ79164.1"/>
    </source>
</evidence>
<accession>A0A8H9M2V0</accession>
<dbReference type="GO" id="GO:0003677">
    <property type="term" value="F:DNA binding"/>
    <property type="evidence" value="ECO:0007669"/>
    <property type="project" value="UniProtKB-KW"/>
</dbReference>
<dbReference type="InterPro" id="IPR005119">
    <property type="entry name" value="LysR_subst-bd"/>
</dbReference>
<evidence type="ECO:0000256" key="3">
    <source>
        <dbReference type="ARBA" id="ARBA00023125"/>
    </source>
</evidence>